<dbReference type="InterPro" id="IPR008979">
    <property type="entry name" value="Galactose-bd-like_sf"/>
</dbReference>
<dbReference type="Pfam" id="PF04300">
    <property type="entry name" value="FBA"/>
    <property type="match status" value="1"/>
</dbReference>
<dbReference type="PANTHER" id="PTHR12125">
    <property type="entry name" value="F-BOX ONLY PROTEIN 6-LIKE PROTEIN"/>
    <property type="match status" value="1"/>
</dbReference>
<feature type="compositionally biased region" description="Pro residues" evidence="1">
    <location>
        <begin position="46"/>
        <end position="60"/>
    </location>
</feature>
<dbReference type="GO" id="GO:0061630">
    <property type="term" value="F:ubiquitin protein ligase activity"/>
    <property type="evidence" value="ECO:0007669"/>
    <property type="project" value="TreeGrafter"/>
</dbReference>
<sequence length="211" mass="24017">EWAPPRGSLELPPRLTWKLLFLRRPLYRNLLRSPNPEVVPLSLSPSVPPLSPQRLPPPSTGPSNPLLLHPPGNFHGWHIRTEKLQQNLRGPADLGECQQMAALPLALSHSWTVKQQCVDLLAEGLWEELLDDEQPRITVMDWFEDSRLDACVYELHVWLLAADRSTVIAQHHVAPRTSGRGPPGHWIQVSHVFRQYGPGVRFVHFLHKTKN</sequence>
<dbReference type="GO" id="GO:0019005">
    <property type="term" value="C:SCF ubiquitin ligase complex"/>
    <property type="evidence" value="ECO:0007669"/>
    <property type="project" value="TreeGrafter"/>
</dbReference>
<evidence type="ECO:0000313" key="3">
    <source>
        <dbReference type="EMBL" id="ELR60133.1"/>
    </source>
</evidence>
<evidence type="ECO:0000256" key="1">
    <source>
        <dbReference type="SAM" id="MobiDB-lite"/>
    </source>
</evidence>
<feature type="domain" description="FBA" evidence="2">
    <location>
        <begin position="43"/>
        <end position="211"/>
    </location>
</feature>
<accession>L8IVV2</accession>
<name>L8IVV2_9CETA</name>
<evidence type="ECO:0000259" key="2">
    <source>
        <dbReference type="PROSITE" id="PS51114"/>
    </source>
</evidence>
<feature type="non-terminal residue" evidence="3">
    <location>
        <position position="211"/>
    </location>
</feature>
<gene>
    <name evidence="3" type="ORF">M91_07081</name>
</gene>
<keyword evidence="3" id="KW-0675">Receptor</keyword>
<evidence type="ECO:0000313" key="4">
    <source>
        <dbReference type="Proteomes" id="UP000011080"/>
    </source>
</evidence>
<organism evidence="3 4">
    <name type="scientific">Bos mutus</name>
    <name type="common">wild yak</name>
    <dbReference type="NCBI Taxonomy" id="72004"/>
    <lineage>
        <taxon>Eukaryota</taxon>
        <taxon>Metazoa</taxon>
        <taxon>Chordata</taxon>
        <taxon>Craniata</taxon>
        <taxon>Vertebrata</taxon>
        <taxon>Euteleostomi</taxon>
        <taxon>Mammalia</taxon>
        <taxon>Eutheria</taxon>
        <taxon>Laurasiatheria</taxon>
        <taxon>Artiodactyla</taxon>
        <taxon>Ruminantia</taxon>
        <taxon>Pecora</taxon>
        <taxon>Bovidae</taxon>
        <taxon>Bovinae</taxon>
        <taxon>Bos</taxon>
    </lineage>
</organism>
<dbReference type="GO" id="GO:0006516">
    <property type="term" value="P:glycoprotein catabolic process"/>
    <property type="evidence" value="ECO:0007669"/>
    <property type="project" value="TreeGrafter"/>
</dbReference>
<dbReference type="Proteomes" id="UP000011080">
    <property type="component" value="Unassembled WGS sequence"/>
</dbReference>
<protein>
    <submittedName>
        <fullName evidence="3">Non-specific cytotoxic cell receptor protein 1-like protein</fullName>
    </submittedName>
</protein>
<proteinExistence type="predicted"/>
<reference evidence="3 4" key="1">
    <citation type="journal article" date="2012" name="Nat. Genet.">
        <title>The yak genome and adaptation to life at high altitude.</title>
        <authorList>
            <person name="Qiu Q."/>
            <person name="Zhang G."/>
            <person name="Ma T."/>
            <person name="Qian W."/>
            <person name="Wang J."/>
            <person name="Ye Z."/>
            <person name="Cao C."/>
            <person name="Hu Q."/>
            <person name="Kim J."/>
            <person name="Larkin D.M."/>
            <person name="Auvil L."/>
            <person name="Capitanu B."/>
            <person name="Ma J."/>
            <person name="Lewin H.A."/>
            <person name="Qian X."/>
            <person name="Lang Y."/>
            <person name="Zhou R."/>
            <person name="Wang L."/>
            <person name="Wang K."/>
            <person name="Xia J."/>
            <person name="Liao S."/>
            <person name="Pan S."/>
            <person name="Lu X."/>
            <person name="Hou H."/>
            <person name="Wang Y."/>
            <person name="Zang X."/>
            <person name="Yin Y."/>
            <person name="Ma H."/>
            <person name="Zhang J."/>
            <person name="Wang Z."/>
            <person name="Zhang Y."/>
            <person name="Zhang D."/>
            <person name="Yonezawa T."/>
            <person name="Hasegawa M."/>
            <person name="Zhong Y."/>
            <person name="Liu W."/>
            <person name="Zhang Y."/>
            <person name="Huang Z."/>
            <person name="Zhang S."/>
            <person name="Long R."/>
            <person name="Yang H."/>
            <person name="Wang J."/>
            <person name="Lenstra J.A."/>
            <person name="Cooper D.N."/>
            <person name="Wu Y."/>
            <person name="Wang J."/>
            <person name="Shi P."/>
            <person name="Wang J."/>
            <person name="Liu J."/>
        </authorList>
    </citation>
    <scope>NUCLEOTIDE SEQUENCE [LARGE SCALE GENOMIC DNA]</scope>
    <source>
        <strain evidence="4">yakQH1</strain>
    </source>
</reference>
<dbReference type="InterPro" id="IPR039752">
    <property type="entry name" value="F-box_only"/>
</dbReference>
<dbReference type="GO" id="GO:0031146">
    <property type="term" value="P:SCF-dependent proteasomal ubiquitin-dependent protein catabolic process"/>
    <property type="evidence" value="ECO:0007669"/>
    <property type="project" value="TreeGrafter"/>
</dbReference>
<dbReference type="AlphaFoldDB" id="L8IVV2"/>
<dbReference type="GO" id="GO:0036503">
    <property type="term" value="P:ERAD pathway"/>
    <property type="evidence" value="ECO:0007669"/>
    <property type="project" value="TreeGrafter"/>
</dbReference>
<feature type="non-terminal residue" evidence="3">
    <location>
        <position position="1"/>
    </location>
</feature>
<feature type="region of interest" description="Disordered" evidence="1">
    <location>
        <begin position="41"/>
        <end position="64"/>
    </location>
</feature>
<dbReference type="InterPro" id="IPR007397">
    <property type="entry name" value="F-box-assoc_dom"/>
</dbReference>
<dbReference type="EMBL" id="JH880627">
    <property type="protein sequence ID" value="ELR60133.1"/>
    <property type="molecule type" value="Genomic_DNA"/>
</dbReference>
<dbReference type="SUPFAM" id="SSF49785">
    <property type="entry name" value="Galactose-binding domain-like"/>
    <property type="match status" value="1"/>
</dbReference>
<dbReference type="Gene3D" id="2.60.120.260">
    <property type="entry name" value="Galactose-binding domain-like"/>
    <property type="match status" value="1"/>
</dbReference>
<dbReference type="SMART" id="SM01198">
    <property type="entry name" value="FBA"/>
    <property type="match status" value="1"/>
</dbReference>
<dbReference type="PANTHER" id="PTHR12125:SF1">
    <property type="entry name" value="F-BOX ONLY PROTEIN 50"/>
    <property type="match status" value="1"/>
</dbReference>
<dbReference type="GO" id="GO:0005737">
    <property type="term" value="C:cytoplasm"/>
    <property type="evidence" value="ECO:0007669"/>
    <property type="project" value="UniProtKB-ARBA"/>
</dbReference>
<dbReference type="PROSITE" id="PS51114">
    <property type="entry name" value="FBA"/>
    <property type="match status" value="1"/>
</dbReference>